<evidence type="ECO:0000259" key="1">
    <source>
        <dbReference type="SMART" id="SM00849"/>
    </source>
</evidence>
<evidence type="ECO:0000313" key="2">
    <source>
        <dbReference type="EMBL" id="CAG8463918.1"/>
    </source>
</evidence>
<dbReference type="InterPro" id="IPR050855">
    <property type="entry name" value="NDM-1-like"/>
</dbReference>
<organism evidence="2 3">
    <name type="scientific">Funneliformis caledonium</name>
    <dbReference type="NCBI Taxonomy" id="1117310"/>
    <lineage>
        <taxon>Eukaryota</taxon>
        <taxon>Fungi</taxon>
        <taxon>Fungi incertae sedis</taxon>
        <taxon>Mucoromycota</taxon>
        <taxon>Glomeromycotina</taxon>
        <taxon>Glomeromycetes</taxon>
        <taxon>Glomerales</taxon>
        <taxon>Glomeraceae</taxon>
        <taxon>Funneliformis</taxon>
    </lineage>
</organism>
<dbReference type="Gene3D" id="3.60.15.10">
    <property type="entry name" value="Ribonuclease Z/Hydroxyacylglutathione hydrolase-like"/>
    <property type="match status" value="1"/>
</dbReference>
<proteinExistence type="predicted"/>
<dbReference type="SMART" id="SM00849">
    <property type="entry name" value="Lactamase_B"/>
    <property type="match status" value="1"/>
</dbReference>
<sequence length="282" mass="31695">MSPITSLRDYEKFIEIKPNLYRATFSLKLLGINCPVAVFLIHIPHINDWTLIDAVDPENVSKLTKALESHFKSFSGYNLKYIAITHGHFDHTGALLRLLDEYKDAKVVMGDAEVPFVVHGKKYNELHGETLFFQILKYFGRESDVALGSEDRVVSIKKGSEQEFEFYDILKPIFTVGHTPGSLSYLHVPTNSVLVGDLIANFSYLPALFNERLSIIPFSSVVSDNKESIKMISQMESEITIVFPAHDISPDGISNLTIINLHGHPCAQLQPISTKQGKLYEN</sequence>
<dbReference type="OrthoDB" id="515692at2759"/>
<protein>
    <submittedName>
        <fullName evidence="2">3396_t:CDS:1</fullName>
    </submittedName>
</protein>
<dbReference type="EMBL" id="CAJVPQ010000262">
    <property type="protein sequence ID" value="CAG8463918.1"/>
    <property type="molecule type" value="Genomic_DNA"/>
</dbReference>
<dbReference type="SUPFAM" id="SSF56281">
    <property type="entry name" value="Metallo-hydrolase/oxidoreductase"/>
    <property type="match status" value="1"/>
</dbReference>
<dbReference type="AlphaFoldDB" id="A0A9N8Z2E2"/>
<accession>A0A9N8Z2E2</accession>
<dbReference type="Proteomes" id="UP000789570">
    <property type="component" value="Unassembled WGS sequence"/>
</dbReference>
<dbReference type="InterPro" id="IPR001279">
    <property type="entry name" value="Metallo-B-lactamas"/>
</dbReference>
<dbReference type="InterPro" id="IPR036866">
    <property type="entry name" value="RibonucZ/Hydroxyglut_hydro"/>
</dbReference>
<evidence type="ECO:0000313" key="3">
    <source>
        <dbReference type="Proteomes" id="UP000789570"/>
    </source>
</evidence>
<name>A0A9N8Z2E2_9GLOM</name>
<dbReference type="Pfam" id="PF00753">
    <property type="entry name" value="Lactamase_B"/>
    <property type="match status" value="1"/>
</dbReference>
<feature type="domain" description="Metallo-beta-lactamase" evidence="1">
    <location>
        <begin position="35"/>
        <end position="246"/>
    </location>
</feature>
<comment type="caution">
    <text evidence="2">The sequence shown here is derived from an EMBL/GenBank/DDBJ whole genome shotgun (WGS) entry which is preliminary data.</text>
</comment>
<gene>
    <name evidence="2" type="ORF">FCALED_LOCUS1884</name>
</gene>
<keyword evidence="3" id="KW-1185">Reference proteome</keyword>
<dbReference type="PANTHER" id="PTHR42951">
    <property type="entry name" value="METALLO-BETA-LACTAMASE DOMAIN-CONTAINING"/>
    <property type="match status" value="1"/>
</dbReference>
<reference evidence="2" key="1">
    <citation type="submission" date="2021-06" db="EMBL/GenBank/DDBJ databases">
        <authorList>
            <person name="Kallberg Y."/>
            <person name="Tangrot J."/>
            <person name="Rosling A."/>
        </authorList>
    </citation>
    <scope>NUCLEOTIDE SEQUENCE</scope>
    <source>
        <strain evidence="2">UK204</strain>
    </source>
</reference>